<protein>
    <recommendedName>
        <fullName evidence="5">Fibronectin type-III domain-containing protein</fullName>
    </recommendedName>
</protein>
<proteinExistence type="predicted"/>
<evidence type="ECO:0008006" key="5">
    <source>
        <dbReference type="Google" id="ProtNLM"/>
    </source>
</evidence>
<evidence type="ECO:0000256" key="1">
    <source>
        <dbReference type="SAM" id="MobiDB-lite"/>
    </source>
</evidence>
<accession>A0A2R7YYE7</accession>
<dbReference type="OrthoDB" id="3779959at2"/>
<keyword evidence="2" id="KW-0732">Signal</keyword>
<evidence type="ECO:0000313" key="4">
    <source>
        <dbReference type="Proteomes" id="UP000244867"/>
    </source>
</evidence>
<feature type="signal peptide" evidence="2">
    <location>
        <begin position="1"/>
        <end position="26"/>
    </location>
</feature>
<feature type="region of interest" description="Disordered" evidence="1">
    <location>
        <begin position="248"/>
        <end position="269"/>
    </location>
</feature>
<dbReference type="EMBL" id="PYXZ01000003">
    <property type="protein sequence ID" value="PUA81408.1"/>
    <property type="molecule type" value="Genomic_DNA"/>
</dbReference>
<evidence type="ECO:0000313" key="3">
    <source>
        <dbReference type="EMBL" id="PUA81408.1"/>
    </source>
</evidence>
<name>A0A2R7YYE7_9ACTN</name>
<evidence type="ECO:0000256" key="2">
    <source>
        <dbReference type="SAM" id="SignalP"/>
    </source>
</evidence>
<keyword evidence="4" id="KW-1185">Reference proteome</keyword>
<gene>
    <name evidence="3" type="ORF">C7S10_10380</name>
</gene>
<sequence length="374" mass="39534">MRVVRSLVLLLLAATLPVLVPVAAHAAAEGEFINLNGDIYRIAGGAPVYLSAFGAVTDYSGSPRPVSQPEFDSLRPYPADGTITRDGDNAPTNQHYRWAGGAPIVITSWANIGGEQPAIRLDPRAVSEAGTGRWARLRQQPLDGTQIAGGLPGDPEHGTVYVVAGGAPIYISNFDAVGGARNPTVVDLVAIRNAGNGQAPYSHLRFRPPDGTVLNDGTTCYTVSGGAPIVTGPGTCGTRIDKAAVTNAGQPGKWSHLNAPPPPPPPPPAPVPVPVPAPVPPPPAPPALVRTVDVTPVTKKSKLRIDVGPDSATSDYEVYVQRWQRRKWRTLVVVMTSGPRDVKVMNLRRGRYRALLLAAPDAPQVVSRGVRLRR</sequence>
<dbReference type="RefSeq" id="WP_108344349.1">
    <property type="nucleotide sequence ID" value="NZ_PYXZ01000003.1"/>
</dbReference>
<organism evidence="3 4">
    <name type="scientific">Nocardioides currus</name>
    <dbReference type="NCBI Taxonomy" id="2133958"/>
    <lineage>
        <taxon>Bacteria</taxon>
        <taxon>Bacillati</taxon>
        <taxon>Actinomycetota</taxon>
        <taxon>Actinomycetes</taxon>
        <taxon>Propionibacteriales</taxon>
        <taxon>Nocardioidaceae</taxon>
        <taxon>Nocardioides</taxon>
    </lineage>
</organism>
<comment type="caution">
    <text evidence="3">The sequence shown here is derived from an EMBL/GenBank/DDBJ whole genome shotgun (WGS) entry which is preliminary data.</text>
</comment>
<reference evidence="3 4" key="1">
    <citation type="submission" date="2018-03" db="EMBL/GenBank/DDBJ databases">
        <authorList>
            <person name="Keele B.F."/>
        </authorList>
    </citation>
    <scope>NUCLEOTIDE SEQUENCE [LARGE SCALE GENOMIC DNA]</scope>
    <source>
        <strain evidence="3 4">IB-3</strain>
    </source>
</reference>
<dbReference type="AlphaFoldDB" id="A0A2R7YYE7"/>
<feature type="compositionally biased region" description="Pro residues" evidence="1">
    <location>
        <begin position="259"/>
        <end position="269"/>
    </location>
</feature>
<feature type="chain" id="PRO_5015318985" description="Fibronectin type-III domain-containing protein" evidence="2">
    <location>
        <begin position="27"/>
        <end position="374"/>
    </location>
</feature>
<dbReference type="Proteomes" id="UP000244867">
    <property type="component" value="Unassembled WGS sequence"/>
</dbReference>